<evidence type="ECO:0000313" key="1">
    <source>
        <dbReference type="EMBL" id="KGO87138.1"/>
    </source>
</evidence>
<keyword evidence="2" id="KW-1185">Reference proteome</keyword>
<gene>
    <name evidence="1" type="ORF">Q765_08010</name>
</gene>
<reference evidence="1 2" key="1">
    <citation type="submission" date="2013-09" db="EMBL/GenBank/DDBJ databases">
        <authorList>
            <person name="Zeng Z."/>
            <person name="Chen C."/>
        </authorList>
    </citation>
    <scope>NUCLEOTIDE SEQUENCE [LARGE SCALE GENOMIC DNA]</scope>
    <source>
        <strain evidence="1 2">WB 3.3-2</strain>
    </source>
</reference>
<accession>A0A0A2M6T5</accession>
<organism evidence="1 2">
    <name type="scientific">Flavobacterium rivuli WB 3.3-2 = DSM 21788</name>
    <dbReference type="NCBI Taxonomy" id="1121895"/>
    <lineage>
        <taxon>Bacteria</taxon>
        <taxon>Pseudomonadati</taxon>
        <taxon>Bacteroidota</taxon>
        <taxon>Flavobacteriia</taxon>
        <taxon>Flavobacteriales</taxon>
        <taxon>Flavobacteriaceae</taxon>
        <taxon>Flavobacterium</taxon>
    </lineage>
</organism>
<dbReference type="Proteomes" id="UP000030152">
    <property type="component" value="Unassembled WGS sequence"/>
</dbReference>
<evidence type="ECO:0000313" key="2">
    <source>
        <dbReference type="Proteomes" id="UP000030152"/>
    </source>
</evidence>
<comment type="caution">
    <text evidence="1">The sequence shown here is derived from an EMBL/GenBank/DDBJ whole genome shotgun (WGS) entry which is preliminary data.</text>
</comment>
<dbReference type="eggNOG" id="ENOG5030ZEG">
    <property type="taxonomic scope" value="Bacteria"/>
</dbReference>
<sequence>MMRKSKKISMLYIDYAITASGNDNEVEIKYRFRNALWFTANNKKTLANRIAFPKQQDGKEVKITVQGLFRKQEYSFRLMNDHIIVLK</sequence>
<dbReference type="AlphaFoldDB" id="A0A0A2M6T5"/>
<dbReference type="EMBL" id="JRLX01000006">
    <property type="protein sequence ID" value="KGO87138.1"/>
    <property type="molecule type" value="Genomic_DNA"/>
</dbReference>
<protein>
    <submittedName>
        <fullName evidence="1">Uncharacterized protein</fullName>
    </submittedName>
</protein>
<dbReference type="STRING" id="1121895.GCA_000378485_01920"/>
<proteinExistence type="predicted"/>
<name>A0A0A2M6T5_9FLAO</name>